<dbReference type="EMBL" id="NEXJ01000084">
    <property type="protein sequence ID" value="PSN90400.1"/>
    <property type="molecule type" value="Genomic_DNA"/>
</dbReference>
<keyword evidence="3 7" id="KW-0677">Repeat</keyword>
<dbReference type="PANTHER" id="PTHR11618:SF13">
    <property type="entry name" value="TRANSCRIPTION INITIATION FACTOR IIB"/>
    <property type="match status" value="1"/>
</dbReference>
<dbReference type="SUPFAM" id="SSF57783">
    <property type="entry name" value="Zinc beta-ribbon"/>
    <property type="match status" value="1"/>
</dbReference>
<dbReference type="GO" id="GO:0097550">
    <property type="term" value="C:transcription preinitiation complex"/>
    <property type="evidence" value="ECO:0007669"/>
    <property type="project" value="TreeGrafter"/>
</dbReference>
<dbReference type="CDD" id="cd20550">
    <property type="entry name" value="CYCLIN_TFIIB_archaea_like_rpt2"/>
    <property type="match status" value="1"/>
</dbReference>
<dbReference type="PANTHER" id="PTHR11618">
    <property type="entry name" value="TRANSCRIPTION INITIATION FACTOR IIB-RELATED"/>
    <property type="match status" value="1"/>
</dbReference>
<dbReference type="FunFam" id="1.10.472.10:FF:000023">
    <property type="entry name" value="Transcription initiation factor IIB"/>
    <property type="match status" value="1"/>
</dbReference>
<evidence type="ECO:0000313" key="10">
    <source>
        <dbReference type="EMBL" id="PSN90400.1"/>
    </source>
</evidence>
<comment type="similarity">
    <text evidence="1 7">Belongs to the TFIIB family.</text>
</comment>
<dbReference type="InterPro" id="IPR023484">
    <property type="entry name" value="TFIIB_arc"/>
</dbReference>
<feature type="binding site" evidence="7">
    <location>
        <position position="38"/>
    </location>
    <ligand>
        <name>Zn(2+)</name>
        <dbReference type="ChEBI" id="CHEBI:29105"/>
    </ligand>
</feature>
<keyword evidence="5 7" id="KW-0804">Transcription</keyword>
<gene>
    <name evidence="7" type="primary">tfb</name>
    <name evidence="10" type="ORF">B9Q08_04760</name>
</gene>
<dbReference type="InterPro" id="IPR000812">
    <property type="entry name" value="TFIIB"/>
</dbReference>
<dbReference type="Gene3D" id="1.10.472.170">
    <property type="match status" value="1"/>
</dbReference>
<evidence type="ECO:0000259" key="9">
    <source>
        <dbReference type="PROSITE" id="PS51134"/>
    </source>
</evidence>
<dbReference type="Gene3D" id="1.10.472.10">
    <property type="entry name" value="Cyclin-like"/>
    <property type="match status" value="1"/>
</dbReference>
<keyword evidence="8" id="KW-0863">Zinc-finger</keyword>
<feature type="binding site" evidence="7">
    <location>
        <position position="20"/>
    </location>
    <ligand>
        <name>Zn(2+)</name>
        <dbReference type="ChEBI" id="CHEBI:29105"/>
    </ligand>
</feature>
<evidence type="ECO:0000256" key="3">
    <source>
        <dbReference type="ARBA" id="ARBA00022737"/>
    </source>
</evidence>
<comment type="caution">
    <text evidence="10">The sequence shown here is derived from an EMBL/GenBank/DDBJ whole genome shotgun (WGS) entry which is preliminary data.</text>
</comment>
<protein>
    <recommendedName>
        <fullName evidence="2 7">Transcription initiation factor IIB</fullName>
        <shortName evidence="7">TFIIB</shortName>
    </recommendedName>
</protein>
<dbReference type="SUPFAM" id="SSF47954">
    <property type="entry name" value="Cyclin-like"/>
    <property type="match status" value="2"/>
</dbReference>
<dbReference type="GO" id="GO:0003700">
    <property type="term" value="F:DNA-binding transcription factor activity"/>
    <property type="evidence" value="ECO:0007669"/>
    <property type="project" value="UniProtKB-UniRule"/>
</dbReference>
<dbReference type="InterPro" id="IPR036915">
    <property type="entry name" value="Cyclin-like_sf"/>
</dbReference>
<dbReference type="Proteomes" id="UP000240490">
    <property type="component" value="Unassembled WGS sequence"/>
</dbReference>
<dbReference type="GO" id="GO:0017025">
    <property type="term" value="F:TBP-class protein binding"/>
    <property type="evidence" value="ECO:0007669"/>
    <property type="project" value="InterPro"/>
</dbReference>
<proteinExistence type="inferred from homology"/>
<dbReference type="FunFam" id="1.10.472.170:FF:000001">
    <property type="entry name" value="Transcription initiation factor IIB"/>
    <property type="match status" value="1"/>
</dbReference>
<dbReference type="SMART" id="SM00385">
    <property type="entry name" value="CYCLIN"/>
    <property type="match status" value="2"/>
</dbReference>
<evidence type="ECO:0000256" key="8">
    <source>
        <dbReference type="PROSITE-ProRule" id="PRU00469"/>
    </source>
</evidence>
<keyword evidence="7" id="KW-0479">Metal-binding</keyword>
<feature type="domain" description="TFIIB-type" evidence="9">
    <location>
        <begin position="13"/>
        <end position="43"/>
    </location>
</feature>
<dbReference type="AlphaFoldDB" id="A0A2R6AVJ6"/>
<comment type="function">
    <text evidence="6 7">Stabilizes TBP binding to an archaeal box-A promoter. Also responsible for recruiting RNA polymerase II to the pre-initiation complex (DNA-TBP-TFIIB).</text>
</comment>
<evidence type="ECO:0000313" key="11">
    <source>
        <dbReference type="Proteomes" id="UP000240490"/>
    </source>
</evidence>
<accession>A0A2R6AVJ6</accession>
<comment type="caution">
    <text evidence="7">Lacks conserved residue(s) required for the propagation of feature annotation.</text>
</comment>
<evidence type="ECO:0000256" key="4">
    <source>
        <dbReference type="ARBA" id="ARBA00023015"/>
    </source>
</evidence>
<evidence type="ECO:0000256" key="6">
    <source>
        <dbReference type="ARBA" id="ARBA00053882"/>
    </source>
</evidence>
<dbReference type="HAMAP" id="MF_00383">
    <property type="entry name" value="TF2B_arch"/>
    <property type="match status" value="1"/>
</dbReference>
<keyword evidence="4 7" id="KW-0805">Transcription regulation</keyword>
<feature type="binding site" evidence="7">
    <location>
        <position position="35"/>
    </location>
    <ligand>
        <name>Zn(2+)</name>
        <dbReference type="ChEBI" id="CHEBI:29105"/>
    </ligand>
</feature>
<dbReference type="GO" id="GO:0008270">
    <property type="term" value="F:zinc ion binding"/>
    <property type="evidence" value="ECO:0007669"/>
    <property type="project" value="UniProtKB-UniRule"/>
</dbReference>
<feature type="binding site" evidence="7">
    <location>
        <position position="17"/>
    </location>
    <ligand>
        <name>Zn(2+)</name>
        <dbReference type="ChEBI" id="CHEBI:29105"/>
    </ligand>
</feature>
<reference evidence="10 11" key="1">
    <citation type="submission" date="2017-04" db="EMBL/GenBank/DDBJ databases">
        <title>Novel microbial lineages endemic to geothermal iron-oxide mats fill important gaps in the evolutionary history of Archaea.</title>
        <authorList>
            <person name="Jay Z.J."/>
            <person name="Beam J.P."/>
            <person name="Dlakic M."/>
            <person name="Rusch D.B."/>
            <person name="Kozubal M.A."/>
            <person name="Inskeep W.P."/>
        </authorList>
    </citation>
    <scope>NUCLEOTIDE SEQUENCE [LARGE SCALE GENOMIC DNA]</scope>
    <source>
        <strain evidence="10">ECH_B_SAG-M15</strain>
    </source>
</reference>
<dbReference type="InterPro" id="IPR013137">
    <property type="entry name" value="Znf_TFIIB"/>
</dbReference>
<feature type="repeat" description="2" evidence="7">
    <location>
        <begin position="222"/>
        <end position="303"/>
    </location>
</feature>
<evidence type="ECO:0000256" key="7">
    <source>
        <dbReference type="HAMAP-Rule" id="MF_00383"/>
    </source>
</evidence>
<dbReference type="PROSITE" id="PS51134">
    <property type="entry name" value="ZF_TFIIB"/>
    <property type="match status" value="1"/>
</dbReference>
<dbReference type="Pfam" id="PF00382">
    <property type="entry name" value="TFIIB"/>
    <property type="match status" value="2"/>
</dbReference>
<dbReference type="GO" id="GO:0070897">
    <property type="term" value="P:transcription preinitiation complex assembly"/>
    <property type="evidence" value="ECO:0007669"/>
    <property type="project" value="InterPro"/>
</dbReference>
<evidence type="ECO:0000256" key="2">
    <source>
        <dbReference type="ARBA" id="ARBA00013932"/>
    </source>
</evidence>
<evidence type="ECO:0000256" key="1">
    <source>
        <dbReference type="ARBA" id="ARBA00010857"/>
    </source>
</evidence>
<dbReference type="InterPro" id="IPR013763">
    <property type="entry name" value="Cyclin-like_dom"/>
</dbReference>
<dbReference type="PRINTS" id="PR00685">
    <property type="entry name" value="TIFACTORIIB"/>
</dbReference>
<keyword evidence="7" id="KW-0862">Zinc</keyword>
<sequence length="317" mass="35522">MSEKIKNGEVKPEQLICPNCGSVNIIYSSRGELVCDDCGTVISEREIDFGQEWRAFTAEEREKRSRVGESIKPGMTTGMMSTIIDKRDINKLKLDAQRRVDALQMRKWQMRSRFQTARDRSTAQALAEISRIATPLKLPENVKAEAATIYQRAVDAGLVRGRSIESIVAATLYVACRKLNLPISLDQITQYTRNQNKKDVARCYRLLVKDLNIIMPVPDPVSYIPRIAYKLGLDEGAQDKAQEIIRQAQEVGITAGKDPAGLAAAAIYVVSLLENKKKTQREIASAAEVTEVTVRNRYKELVDKLKLMPPIQDSKVV</sequence>
<name>A0A2R6AVJ6_9ARCH</name>
<dbReference type="InterPro" id="IPR013150">
    <property type="entry name" value="TFIIB_cyclin"/>
</dbReference>
<dbReference type="Pfam" id="PF08271">
    <property type="entry name" value="Zn_Ribbon_TF"/>
    <property type="match status" value="1"/>
</dbReference>
<evidence type="ECO:0000256" key="5">
    <source>
        <dbReference type="ARBA" id="ARBA00023163"/>
    </source>
</evidence>
<organism evidence="10 11">
    <name type="scientific">Candidatus Marsarchaeota G2 archaeon ECH_B_SAG-M15</name>
    <dbReference type="NCBI Taxonomy" id="1978162"/>
    <lineage>
        <taxon>Archaea</taxon>
        <taxon>Candidatus Marsarchaeota</taxon>
        <taxon>Candidatus Marsarchaeota group 2</taxon>
    </lineage>
</organism>